<dbReference type="InterPro" id="IPR010978">
    <property type="entry name" value="tRNA-bd_arm"/>
</dbReference>
<evidence type="ECO:0000313" key="16">
    <source>
        <dbReference type="Proteomes" id="UP000184474"/>
    </source>
</evidence>
<dbReference type="NCBIfam" id="TIGR00422">
    <property type="entry name" value="valS"/>
    <property type="match status" value="1"/>
</dbReference>
<feature type="binding site" evidence="11">
    <location>
        <position position="537"/>
    </location>
    <ligand>
        <name>ATP</name>
        <dbReference type="ChEBI" id="CHEBI:30616"/>
    </ligand>
</feature>
<evidence type="ECO:0000256" key="5">
    <source>
        <dbReference type="ARBA" id="ARBA00022741"/>
    </source>
</evidence>
<keyword evidence="3 11" id="KW-0963">Cytoplasm</keyword>
<comment type="catalytic activity">
    <reaction evidence="10 11">
        <text>tRNA(Val) + L-valine + ATP = L-valyl-tRNA(Val) + AMP + diphosphate</text>
        <dbReference type="Rhea" id="RHEA:10704"/>
        <dbReference type="Rhea" id="RHEA-COMP:9672"/>
        <dbReference type="Rhea" id="RHEA-COMP:9708"/>
        <dbReference type="ChEBI" id="CHEBI:30616"/>
        <dbReference type="ChEBI" id="CHEBI:33019"/>
        <dbReference type="ChEBI" id="CHEBI:57762"/>
        <dbReference type="ChEBI" id="CHEBI:78442"/>
        <dbReference type="ChEBI" id="CHEBI:78537"/>
        <dbReference type="ChEBI" id="CHEBI:456215"/>
        <dbReference type="EC" id="6.1.1.9"/>
    </reaction>
</comment>
<gene>
    <name evidence="11" type="primary">valS</name>
    <name evidence="15" type="ORF">SAMN04488028_103298</name>
</gene>
<dbReference type="PROSITE" id="PS00178">
    <property type="entry name" value="AA_TRNA_LIGASE_I"/>
    <property type="match status" value="1"/>
</dbReference>
<dbReference type="PANTHER" id="PTHR11946:SF109">
    <property type="entry name" value="VALINE--TRNA LIGASE"/>
    <property type="match status" value="1"/>
</dbReference>
<evidence type="ECO:0000256" key="4">
    <source>
        <dbReference type="ARBA" id="ARBA00022598"/>
    </source>
</evidence>
<dbReference type="InterPro" id="IPR033705">
    <property type="entry name" value="Anticodon_Ia_Val"/>
</dbReference>
<dbReference type="Gene3D" id="3.90.740.10">
    <property type="entry name" value="Valyl/Leucyl/Isoleucyl-tRNA synthetase, editing domain"/>
    <property type="match status" value="1"/>
</dbReference>
<evidence type="ECO:0000259" key="12">
    <source>
        <dbReference type="Pfam" id="PF00133"/>
    </source>
</evidence>
<dbReference type="Proteomes" id="UP000184474">
    <property type="component" value="Unassembled WGS sequence"/>
</dbReference>
<evidence type="ECO:0000256" key="7">
    <source>
        <dbReference type="ARBA" id="ARBA00022917"/>
    </source>
</evidence>
<dbReference type="Gene3D" id="1.10.730.10">
    <property type="entry name" value="Isoleucyl-tRNA Synthetase, Domain 1"/>
    <property type="match status" value="1"/>
</dbReference>
<dbReference type="NCBIfam" id="NF004349">
    <property type="entry name" value="PRK05729.1"/>
    <property type="match status" value="1"/>
</dbReference>
<comment type="similarity">
    <text evidence="11">Belongs to the class-I aminoacyl-tRNA synthetase family. ValS type 1 subfamily.</text>
</comment>
<dbReference type="Pfam" id="PF00133">
    <property type="entry name" value="tRNA-synt_1"/>
    <property type="match status" value="1"/>
</dbReference>
<evidence type="ECO:0000313" key="15">
    <source>
        <dbReference type="EMBL" id="SHK18737.1"/>
    </source>
</evidence>
<dbReference type="FunFam" id="3.90.740.10:FF:000010">
    <property type="entry name" value="Valine--tRNA ligase"/>
    <property type="match status" value="1"/>
</dbReference>
<comment type="subunit">
    <text evidence="2 11">Monomer.</text>
</comment>
<dbReference type="STRING" id="156994.SAMN04488028_103298"/>
<dbReference type="EC" id="6.1.1.9" evidence="11"/>
<keyword evidence="7 11" id="KW-0648">Protein biosynthesis</keyword>
<comment type="domain">
    <text evidence="11">ValRS has two distinct active sites: one for aminoacylation and one for editing. The misactivated threonine is translocated from the active site to the editing site.</text>
</comment>
<dbReference type="EMBL" id="FRAA01000003">
    <property type="protein sequence ID" value="SHK18737.1"/>
    <property type="molecule type" value="Genomic_DNA"/>
</dbReference>
<dbReference type="InterPro" id="IPR009080">
    <property type="entry name" value="tRNAsynth_Ia_anticodon-bd"/>
</dbReference>
<evidence type="ECO:0000256" key="10">
    <source>
        <dbReference type="ARBA" id="ARBA00047552"/>
    </source>
</evidence>
<feature type="domain" description="Methionyl/Valyl/Leucyl/Isoleucyl-tRNA synthetase anticodon-binding" evidence="13">
    <location>
        <begin position="613"/>
        <end position="755"/>
    </location>
</feature>
<evidence type="ECO:0000256" key="9">
    <source>
        <dbReference type="ARBA" id="ARBA00023146"/>
    </source>
</evidence>
<keyword evidence="16" id="KW-1185">Reference proteome</keyword>
<dbReference type="InterPro" id="IPR013155">
    <property type="entry name" value="M/V/L/I-tRNA-synth_anticd-bd"/>
</dbReference>
<keyword evidence="9 11" id="KW-0030">Aminoacyl-tRNA synthetase</keyword>
<dbReference type="SUPFAM" id="SSF47323">
    <property type="entry name" value="Anticodon-binding domain of a subclass of class I aminoacyl-tRNA synthetases"/>
    <property type="match status" value="1"/>
</dbReference>
<dbReference type="InterPro" id="IPR002303">
    <property type="entry name" value="Valyl-tRNA_ligase"/>
</dbReference>
<reference evidence="16" key="1">
    <citation type="submission" date="2016-11" db="EMBL/GenBank/DDBJ databases">
        <authorList>
            <person name="Varghese N."/>
            <person name="Submissions S."/>
        </authorList>
    </citation>
    <scope>NUCLEOTIDE SEQUENCE [LARGE SCALE GENOMIC DNA]</scope>
    <source>
        <strain evidence="16">DSM 26134</strain>
    </source>
</reference>
<evidence type="ECO:0000256" key="8">
    <source>
        <dbReference type="ARBA" id="ARBA00023054"/>
    </source>
</evidence>
<dbReference type="Gene3D" id="3.40.50.620">
    <property type="entry name" value="HUPs"/>
    <property type="match status" value="2"/>
</dbReference>
<dbReference type="PANTHER" id="PTHR11946">
    <property type="entry name" value="VALYL-TRNA SYNTHETASES"/>
    <property type="match status" value="1"/>
</dbReference>
<dbReference type="HAMAP" id="MF_02004">
    <property type="entry name" value="Val_tRNA_synth_type1"/>
    <property type="match status" value="1"/>
</dbReference>
<dbReference type="Pfam" id="PF10458">
    <property type="entry name" value="Val_tRNA-synt_C"/>
    <property type="match status" value="1"/>
</dbReference>
<keyword evidence="6 11" id="KW-0067">ATP-binding</keyword>
<dbReference type="FunFam" id="3.40.50.620:FF:000032">
    <property type="entry name" value="Valine--tRNA ligase"/>
    <property type="match status" value="1"/>
</dbReference>
<evidence type="ECO:0000256" key="6">
    <source>
        <dbReference type="ARBA" id="ARBA00022840"/>
    </source>
</evidence>
<name>A0A1M6QFA4_REIAG</name>
<keyword evidence="4 11" id="KW-0436">Ligase</keyword>
<keyword evidence="8 11" id="KW-0175">Coiled coil</keyword>
<sequence length="872" mass="100273">MSISAKYDPSEVENKRYKEWMDKGFFSSKPNPEKEPYTILIPPPNVTGVLHMGHMLNNTIQDVLIRKARMEGKEACWVPGTDHASIATEAKVVNLLREKGITKADLTREEFLAHAFEWKEKYGGIILNQLQRLGASCDWDRTFFTMDEKNSKAVVDVFISYFNKGYIYRDYKMVNWDPQAQTTISNEEVIYKDVDAALYYVEYQVEGSDEKITIATTRPETILGDSAICINPEDERYTHLKGKRAIVPLVNRSIPIIEDEYVDIEFGTGCLKVTPAHDTNDYDLGQKHNLETIDILNDDATLNEAAQFFVGQSREEARKNITKQLKEEGSLVKTESLRHNVGFSERNPDTVIEPKLSLQWFVDMQKLVGPALDNVMNDNIQFFPDKFKNTYKHWLENIKDWPISRQLWWGQQIPAYYYGEDGVAVGKTKEEALAMAIKDTGNAALTLDDLRQDEDVVDTWFSSALLPISVFDGFENPDNEEYKYYYPTQVLVTGWDIIFFWVARMILSGYEFGKDKPFEKVYFTGMVRDLKRRKMSKSLGNSPDALGLIDQYGADGVRVGMLLSAAAGNDLLFDEKLCEQGRNFSNKIWNAFRLIKSWEIKDQPQEASAATANKWFNNRVNQVLEELDDLFTKFRLSEALMSTYKLIWDDFCSWYLEMIKPKYGEAIDQQSYDEAIGHIEKMMRIIHPFMPFLSEEIWHNIKEREENDYLIVAEWPKVESFDTDYIKQIANVFDAISNVRNTRNTYGISPKEALALKIKSTDYSALENEFAVITKLANVSSIDETSTKEDNAESFIIDRDEYFVLLGDHANADDQKEEVEAEIKRLKGFIFGIDKKLSNEKFVNNAPEQVVAMEQKKKADAEAKIAMLEAKL</sequence>
<organism evidence="15 16">
    <name type="scientific">Reichenbachiella agariperforans</name>
    <dbReference type="NCBI Taxonomy" id="156994"/>
    <lineage>
        <taxon>Bacteria</taxon>
        <taxon>Pseudomonadati</taxon>
        <taxon>Bacteroidota</taxon>
        <taxon>Cytophagia</taxon>
        <taxon>Cytophagales</taxon>
        <taxon>Reichenbachiellaceae</taxon>
        <taxon>Reichenbachiella</taxon>
    </lineage>
</organism>
<dbReference type="Pfam" id="PF08264">
    <property type="entry name" value="Anticodon_1"/>
    <property type="match status" value="1"/>
</dbReference>
<dbReference type="SUPFAM" id="SSF52374">
    <property type="entry name" value="Nucleotidylyl transferase"/>
    <property type="match status" value="1"/>
</dbReference>
<dbReference type="Gene3D" id="1.10.287.380">
    <property type="entry name" value="Valyl-tRNA synthetase, C-terminal domain"/>
    <property type="match status" value="1"/>
</dbReference>
<comment type="function">
    <text evidence="11">Catalyzes the attachment of valine to tRNA(Val). As ValRS can inadvertently accommodate and process structurally similar amino acids such as threonine, to avoid such errors, it has a 'posttransfer' editing activity that hydrolyzes mischarged Thr-tRNA(Val) in a tRNA-dependent manner.</text>
</comment>
<evidence type="ECO:0000256" key="1">
    <source>
        <dbReference type="ARBA" id="ARBA00004496"/>
    </source>
</evidence>
<dbReference type="InterPro" id="IPR009008">
    <property type="entry name" value="Val/Leu/Ile-tRNA-synth_edit"/>
</dbReference>
<dbReference type="InterPro" id="IPR037118">
    <property type="entry name" value="Val-tRNA_synth_C_sf"/>
</dbReference>
<dbReference type="InterPro" id="IPR001412">
    <property type="entry name" value="aa-tRNA-synth_I_CS"/>
</dbReference>
<comment type="subcellular location">
    <subcellularLocation>
        <location evidence="1 11">Cytoplasm</location>
    </subcellularLocation>
</comment>
<dbReference type="AlphaFoldDB" id="A0A1M6QFA4"/>
<dbReference type="InterPro" id="IPR019499">
    <property type="entry name" value="Val-tRNA_synth_tRNA-bd"/>
</dbReference>
<evidence type="ECO:0000259" key="14">
    <source>
        <dbReference type="Pfam" id="PF10458"/>
    </source>
</evidence>
<dbReference type="GO" id="GO:0004832">
    <property type="term" value="F:valine-tRNA ligase activity"/>
    <property type="evidence" value="ECO:0007669"/>
    <property type="project" value="UniProtKB-UniRule"/>
</dbReference>
<dbReference type="SUPFAM" id="SSF50677">
    <property type="entry name" value="ValRS/IleRS/LeuRS editing domain"/>
    <property type="match status" value="1"/>
</dbReference>
<dbReference type="GO" id="GO:0005524">
    <property type="term" value="F:ATP binding"/>
    <property type="evidence" value="ECO:0007669"/>
    <property type="project" value="UniProtKB-UniRule"/>
</dbReference>
<feature type="coiled-coil region" evidence="11">
    <location>
        <begin position="809"/>
        <end position="871"/>
    </location>
</feature>
<dbReference type="InterPro" id="IPR014729">
    <property type="entry name" value="Rossmann-like_a/b/a_fold"/>
</dbReference>
<comment type="domain">
    <text evidence="11">The C-terminal coiled-coil domain is crucial for aminoacylation activity.</text>
</comment>
<dbReference type="RefSeq" id="WP_073122366.1">
    <property type="nucleotide sequence ID" value="NZ_FRAA01000003.1"/>
</dbReference>
<proteinExistence type="inferred from homology"/>
<dbReference type="InterPro" id="IPR002300">
    <property type="entry name" value="aa-tRNA-synth_Ia"/>
</dbReference>
<feature type="domain" description="Aminoacyl-tRNA synthetase class Ia" evidence="12">
    <location>
        <begin position="16"/>
        <end position="571"/>
    </location>
</feature>
<accession>A0A1M6QFA4</accession>
<protein>
    <recommendedName>
        <fullName evidence="11">Valine--tRNA ligase</fullName>
        <ecNumber evidence="11">6.1.1.9</ecNumber>
    </recommendedName>
    <alternativeName>
        <fullName evidence="11">Valyl-tRNA synthetase</fullName>
        <shortName evidence="11">ValRS</shortName>
    </alternativeName>
</protein>
<evidence type="ECO:0000256" key="2">
    <source>
        <dbReference type="ARBA" id="ARBA00011245"/>
    </source>
</evidence>
<feature type="short sequence motif" description="'HIGH' region" evidence="11">
    <location>
        <begin position="44"/>
        <end position="54"/>
    </location>
</feature>
<dbReference type="GO" id="GO:0002161">
    <property type="term" value="F:aminoacyl-tRNA deacylase activity"/>
    <property type="evidence" value="ECO:0007669"/>
    <property type="project" value="InterPro"/>
</dbReference>
<dbReference type="GO" id="GO:0006438">
    <property type="term" value="P:valyl-tRNA aminoacylation"/>
    <property type="evidence" value="ECO:0007669"/>
    <property type="project" value="UniProtKB-UniRule"/>
</dbReference>
<evidence type="ECO:0000259" key="13">
    <source>
        <dbReference type="Pfam" id="PF08264"/>
    </source>
</evidence>
<dbReference type="CDD" id="cd07962">
    <property type="entry name" value="Anticodon_Ia_Val"/>
    <property type="match status" value="1"/>
</dbReference>
<dbReference type="GO" id="GO:0005829">
    <property type="term" value="C:cytosol"/>
    <property type="evidence" value="ECO:0007669"/>
    <property type="project" value="TreeGrafter"/>
</dbReference>
<evidence type="ECO:0000256" key="3">
    <source>
        <dbReference type="ARBA" id="ARBA00022490"/>
    </source>
</evidence>
<keyword evidence="5 11" id="KW-0547">Nucleotide-binding</keyword>
<dbReference type="SUPFAM" id="SSF46589">
    <property type="entry name" value="tRNA-binding arm"/>
    <property type="match status" value="1"/>
</dbReference>
<dbReference type="PRINTS" id="PR00986">
    <property type="entry name" value="TRNASYNTHVAL"/>
</dbReference>
<feature type="domain" description="Valyl-tRNA synthetase tRNA-binding arm" evidence="14">
    <location>
        <begin position="814"/>
        <end position="872"/>
    </location>
</feature>
<dbReference type="CDD" id="cd00817">
    <property type="entry name" value="ValRS_core"/>
    <property type="match status" value="1"/>
</dbReference>
<feature type="short sequence motif" description="'KMSKS' region" evidence="11">
    <location>
        <begin position="534"/>
        <end position="538"/>
    </location>
</feature>
<evidence type="ECO:0000256" key="11">
    <source>
        <dbReference type="HAMAP-Rule" id="MF_02004"/>
    </source>
</evidence>